<gene>
    <name evidence="2" type="ORF">FM038_008220</name>
</gene>
<evidence type="ECO:0000313" key="3">
    <source>
        <dbReference type="Proteomes" id="UP000316416"/>
    </source>
</evidence>
<evidence type="ECO:0000313" key="2">
    <source>
        <dbReference type="EMBL" id="QPG57426.1"/>
    </source>
</evidence>
<dbReference type="RefSeq" id="WP_142872787.1">
    <property type="nucleotide sequence ID" value="NZ_CP045503.2"/>
</dbReference>
<keyword evidence="1" id="KW-1133">Transmembrane helix</keyword>
<sequence length="174" mass="19691">MEPTSNPALNSMHDIQTPDVITSMPIAMGYWLVLAIVSIAIIFFVVKLRKEWLKRAVKREVLAQLNALAVTQDNATEISVQINSLIKRAAMSYLSREQIAGLQGGAWYLWMDRQVKSPSPRLTTLLDRRYQRAGLNLEEANELKTLAENWFKQALPLSTISTKKCNQDTKEAQC</sequence>
<dbReference type="EMBL" id="CP045503">
    <property type="protein sequence ID" value="QPG57426.1"/>
    <property type="molecule type" value="Genomic_DNA"/>
</dbReference>
<name>A0ABX6V4A2_9GAMM</name>
<accession>A0ABX6V4A2</accession>
<keyword evidence="1" id="KW-0472">Membrane</keyword>
<keyword evidence="3" id="KW-1185">Reference proteome</keyword>
<evidence type="ECO:0000256" key="1">
    <source>
        <dbReference type="SAM" id="Phobius"/>
    </source>
</evidence>
<keyword evidence="1" id="KW-0812">Transmembrane</keyword>
<dbReference type="InterPro" id="IPR025489">
    <property type="entry name" value="DUF4381"/>
</dbReference>
<dbReference type="Proteomes" id="UP000316416">
    <property type="component" value="Chromosome"/>
</dbReference>
<proteinExistence type="predicted"/>
<dbReference type="Pfam" id="PF14316">
    <property type="entry name" value="DUF4381"/>
    <property type="match status" value="1"/>
</dbReference>
<feature type="transmembrane region" description="Helical" evidence="1">
    <location>
        <begin position="20"/>
        <end position="46"/>
    </location>
</feature>
<protein>
    <submittedName>
        <fullName evidence="2">DUF4381 domain-containing protein</fullName>
    </submittedName>
</protein>
<reference evidence="2" key="1">
    <citation type="submission" date="2021-07" db="EMBL/GenBank/DDBJ databases">
        <title>Shewanella sp. YLB-07 whole genome sequence.</title>
        <authorList>
            <person name="Yu L."/>
        </authorList>
    </citation>
    <scope>NUCLEOTIDE SEQUENCE</scope>
    <source>
        <strain evidence="2">YLB-08</strain>
    </source>
</reference>
<organism evidence="2 3">
    <name type="scientific">Shewanella eurypsychrophilus</name>
    <dbReference type="NCBI Taxonomy" id="2593656"/>
    <lineage>
        <taxon>Bacteria</taxon>
        <taxon>Pseudomonadati</taxon>
        <taxon>Pseudomonadota</taxon>
        <taxon>Gammaproteobacteria</taxon>
        <taxon>Alteromonadales</taxon>
        <taxon>Shewanellaceae</taxon>
        <taxon>Shewanella</taxon>
    </lineage>
</organism>